<comment type="similarity">
    <text evidence="1 3">Belongs to the short-chain dehydrogenases/reductases (SDR) family.</text>
</comment>
<evidence type="ECO:0000259" key="4">
    <source>
        <dbReference type="SMART" id="SM00822"/>
    </source>
</evidence>
<reference evidence="5 6" key="1">
    <citation type="submission" date="2020-08" db="EMBL/GenBank/DDBJ databases">
        <authorList>
            <person name="Criscuolo A."/>
        </authorList>
    </citation>
    <scope>NUCLEOTIDE SEQUENCE [LARGE SCALE GENOMIC DNA]</scope>
    <source>
        <strain evidence="5">CIP111764</strain>
    </source>
</reference>
<dbReference type="SUPFAM" id="SSF51735">
    <property type="entry name" value="NAD(P)-binding Rossmann-fold domains"/>
    <property type="match status" value="1"/>
</dbReference>
<feature type="domain" description="Ketoreductase" evidence="4">
    <location>
        <begin position="3"/>
        <end position="174"/>
    </location>
</feature>
<dbReference type="PRINTS" id="PR00081">
    <property type="entry name" value="GDHRDH"/>
</dbReference>
<keyword evidence="6" id="KW-1185">Reference proteome</keyword>
<keyword evidence="2 5" id="KW-0560">Oxidoreductase</keyword>
<dbReference type="PRINTS" id="PR00080">
    <property type="entry name" value="SDRFAMILY"/>
</dbReference>
<evidence type="ECO:0000256" key="2">
    <source>
        <dbReference type="ARBA" id="ARBA00023002"/>
    </source>
</evidence>
<dbReference type="EC" id="1.-.-.-" evidence="5"/>
<dbReference type="InterPro" id="IPR002347">
    <property type="entry name" value="SDR_fam"/>
</dbReference>
<dbReference type="EMBL" id="CAJFCI010000035">
    <property type="protein sequence ID" value="CAD5107466.1"/>
    <property type="molecule type" value="Genomic_DNA"/>
</dbReference>
<evidence type="ECO:0000256" key="1">
    <source>
        <dbReference type="ARBA" id="ARBA00006484"/>
    </source>
</evidence>
<accession>A0A7U7I982</accession>
<dbReference type="RefSeq" id="WP_187670814.1">
    <property type="nucleotide sequence ID" value="NZ_CAJFCI010000035.1"/>
</dbReference>
<evidence type="ECO:0000313" key="5">
    <source>
        <dbReference type="EMBL" id="CAD5107466.1"/>
    </source>
</evidence>
<gene>
    <name evidence="5" type="ORF">PSEWESI4_01739</name>
</gene>
<dbReference type="SMART" id="SM00822">
    <property type="entry name" value="PKS_KR"/>
    <property type="match status" value="1"/>
</dbReference>
<dbReference type="InterPro" id="IPR057326">
    <property type="entry name" value="KR_dom"/>
</dbReference>
<dbReference type="InterPro" id="IPR036291">
    <property type="entry name" value="NAD(P)-bd_dom_sf"/>
</dbReference>
<proteinExistence type="inferred from homology"/>
<protein>
    <submittedName>
        <fullName evidence="5">Putative oxidoreductase</fullName>
        <ecNumber evidence="5">1.-.-.-</ecNumber>
    </submittedName>
</protein>
<dbReference type="Gene3D" id="3.40.50.720">
    <property type="entry name" value="NAD(P)-binding Rossmann-like Domain"/>
    <property type="match status" value="1"/>
</dbReference>
<dbReference type="Proteomes" id="UP000583387">
    <property type="component" value="Unassembled WGS sequence"/>
</dbReference>
<dbReference type="Pfam" id="PF00106">
    <property type="entry name" value="adh_short"/>
    <property type="match status" value="1"/>
</dbReference>
<dbReference type="PROSITE" id="PS00061">
    <property type="entry name" value="ADH_SHORT"/>
    <property type="match status" value="1"/>
</dbReference>
<sequence>MSKVILVTGASSGLGLAIAQHLARRGHRVFGTSRSPGGDMGSVRMLALDVTDDVSVARAVGEVIATAGRLDVLINNAGVGVCGAVEDTSLDEVRWQMETNFFGPVRTIAAVLPHMRAQGGGRIITVSSLAGLIGMPFQAFYSASKFAVEGLNEGLRLELSGSGIDATTINPGDFKTGFTAARVFARRALNGSHAMQLRRTVDIYERDERNGADPQLVAKLAARLVERRRVGVRYSVGRFEQRLVALVRRFIPAMLFERLMRSVYAIR</sequence>
<dbReference type="AlphaFoldDB" id="A0A7U7I982"/>
<dbReference type="InterPro" id="IPR020904">
    <property type="entry name" value="Sc_DH/Rdtase_CS"/>
</dbReference>
<evidence type="ECO:0000256" key="3">
    <source>
        <dbReference type="RuleBase" id="RU000363"/>
    </source>
</evidence>
<evidence type="ECO:0000313" key="6">
    <source>
        <dbReference type="Proteomes" id="UP000583387"/>
    </source>
</evidence>
<dbReference type="InterPro" id="IPR051911">
    <property type="entry name" value="SDR_oxidoreductase"/>
</dbReference>
<dbReference type="PANTHER" id="PTHR43976:SF16">
    <property type="entry name" value="SHORT-CHAIN DEHYDROGENASE_REDUCTASE FAMILY PROTEIN"/>
    <property type="match status" value="1"/>
</dbReference>
<dbReference type="CDD" id="cd05374">
    <property type="entry name" value="17beta-HSD-like_SDR_c"/>
    <property type="match status" value="1"/>
</dbReference>
<comment type="caution">
    <text evidence="5">The sequence shown here is derived from an EMBL/GenBank/DDBJ whole genome shotgun (WGS) entry which is preliminary data.</text>
</comment>
<organism evidence="5 6">
    <name type="scientific">Zestomonas carbonaria</name>
    <dbReference type="NCBI Taxonomy" id="2762745"/>
    <lineage>
        <taxon>Bacteria</taxon>
        <taxon>Pseudomonadati</taxon>
        <taxon>Pseudomonadota</taxon>
        <taxon>Gammaproteobacteria</taxon>
        <taxon>Pseudomonadales</taxon>
        <taxon>Pseudomonadaceae</taxon>
        <taxon>Zestomonas</taxon>
    </lineage>
</organism>
<dbReference type="PANTHER" id="PTHR43976">
    <property type="entry name" value="SHORT CHAIN DEHYDROGENASE"/>
    <property type="match status" value="1"/>
</dbReference>
<dbReference type="GO" id="GO:0016491">
    <property type="term" value="F:oxidoreductase activity"/>
    <property type="evidence" value="ECO:0007669"/>
    <property type="project" value="UniProtKB-KW"/>
</dbReference>
<name>A0A7U7I982_9GAMM</name>